<dbReference type="InterPro" id="IPR001227">
    <property type="entry name" value="Ac_transferase_dom_sf"/>
</dbReference>
<dbReference type="PANTHER" id="PTHR43775:SF37">
    <property type="entry name" value="SI:DKEY-61P9.11"/>
    <property type="match status" value="1"/>
</dbReference>
<dbReference type="GO" id="GO:0005737">
    <property type="term" value="C:cytoplasm"/>
    <property type="evidence" value="ECO:0007669"/>
    <property type="project" value="TreeGrafter"/>
</dbReference>
<dbReference type="Proteomes" id="UP000179734">
    <property type="component" value="Unassembled WGS sequence"/>
</dbReference>
<sequence length="771" mass="82402">MTQQGRFARRVNMEVASHSALMDPILPELRGALAGLTPTTPVTPVISTVTDPATTPVFDADYWVANVRQPVRLSQAISVAAQDHSTFVEISAHPMLTHAISETLGETHHHAVGTLYRDTDDTVTFHTNLNATHAAYPPDTPHPSEPHPVLPSTPWQHTRHWINIAPSRGRGEPGRAAAAGGVIPAHWYSELTWPARELPAAQHAAGGSWLVLGDPDIGAEIARAVGNDRCAVLADDTAGAQLAAALHDAGQVLYAPEVSWAGWDAEPGYRLFNTARRLVGAMADSGARLWLLTRNAQPLDTGDRANPAHAVLWGLGRTLALEHPEIWGGVIDVDESVPASLAAGYLLAEAHDGDDEDQIVYRAGTRHVPRLQPRVPPSTPAEHDQHGCQLVIGATGHLGPQLIEHLADMGAGTIVAVARHPGSRLDEMTQRLAEKDTTLLTVAADAADAAAMTALFDRFGADLPPLGGVYLVAYGGGPVTLGEMADDDVAAMFAPKLDAVCLLHKLSLPHPIRHFVMFTSISGVLGSRWLGHYAATTTYLDSFAYARRAAGLPATAINWGWWQSLADSQSDQHRHVTQESGLQPMPDEVAIQVLRTAIGPHAPTRSTIAAADWARLADAYRTRTPLHIIDDLQPAGDTDDTESDTAGTVFRQALRDSEPDQRRALLTEQVVAQVVAAMGLASAQLLDRSAGFFQSGMDSLMSVTLQRALADVLGVALPASVVFDYPSVEALTDHLATVLPEFGDGAAQPTANGYDELTEDELLQQLSERVA</sequence>
<dbReference type="InterPro" id="IPR036736">
    <property type="entry name" value="ACP-like_sf"/>
</dbReference>
<dbReference type="GO" id="GO:0031177">
    <property type="term" value="F:phosphopantetheine binding"/>
    <property type="evidence" value="ECO:0007669"/>
    <property type="project" value="InterPro"/>
</dbReference>
<dbReference type="SMART" id="SM01294">
    <property type="entry name" value="PKS_PP_betabranch"/>
    <property type="match status" value="1"/>
</dbReference>
<gene>
    <name evidence="7" type="ORF">BKN37_23495</name>
</gene>
<dbReference type="GO" id="GO:0004312">
    <property type="term" value="F:fatty acid synthase activity"/>
    <property type="evidence" value="ECO:0007669"/>
    <property type="project" value="TreeGrafter"/>
</dbReference>
<dbReference type="Gene3D" id="3.30.70.3290">
    <property type="match status" value="1"/>
</dbReference>
<dbReference type="AlphaFoldDB" id="A0A1S1N0C4"/>
<dbReference type="SMART" id="SM00823">
    <property type="entry name" value="PKS_PP"/>
    <property type="match status" value="1"/>
</dbReference>
<dbReference type="InterPro" id="IPR009081">
    <property type="entry name" value="PP-bd_ACP"/>
</dbReference>
<dbReference type="SMART" id="SM00827">
    <property type="entry name" value="PKS_AT"/>
    <property type="match status" value="1"/>
</dbReference>
<organism evidence="7 8">
    <name type="scientific">Mycobacterium talmoniae</name>
    <dbReference type="NCBI Taxonomy" id="1858794"/>
    <lineage>
        <taxon>Bacteria</taxon>
        <taxon>Bacillati</taxon>
        <taxon>Actinomycetota</taxon>
        <taxon>Actinomycetes</taxon>
        <taxon>Mycobacteriales</taxon>
        <taxon>Mycobacteriaceae</taxon>
        <taxon>Mycobacterium</taxon>
    </lineage>
</organism>
<dbReference type="InterPro" id="IPR050091">
    <property type="entry name" value="PKS_NRPS_Biosynth_Enz"/>
</dbReference>
<dbReference type="GO" id="GO:0006633">
    <property type="term" value="P:fatty acid biosynthetic process"/>
    <property type="evidence" value="ECO:0007669"/>
    <property type="project" value="TreeGrafter"/>
</dbReference>
<dbReference type="SUPFAM" id="SSF47336">
    <property type="entry name" value="ACP-like"/>
    <property type="match status" value="1"/>
</dbReference>
<evidence type="ECO:0000256" key="4">
    <source>
        <dbReference type="ARBA" id="ARBA00022857"/>
    </source>
</evidence>
<evidence type="ECO:0000313" key="8">
    <source>
        <dbReference type="Proteomes" id="UP000179734"/>
    </source>
</evidence>
<dbReference type="Gene3D" id="1.10.1200.10">
    <property type="entry name" value="ACP-like"/>
    <property type="match status" value="1"/>
</dbReference>
<dbReference type="PANTHER" id="PTHR43775">
    <property type="entry name" value="FATTY ACID SYNTHASE"/>
    <property type="match status" value="1"/>
</dbReference>
<evidence type="ECO:0000256" key="2">
    <source>
        <dbReference type="ARBA" id="ARBA00022553"/>
    </source>
</evidence>
<keyword evidence="1" id="KW-0596">Phosphopantetheine</keyword>
<dbReference type="InterPro" id="IPR020806">
    <property type="entry name" value="PKS_PP-bd"/>
</dbReference>
<dbReference type="Gene3D" id="3.40.366.10">
    <property type="entry name" value="Malonyl-Coenzyme A Acyl Carrier Protein, domain 2"/>
    <property type="match status" value="1"/>
</dbReference>
<dbReference type="InterPro" id="IPR057326">
    <property type="entry name" value="KR_dom"/>
</dbReference>
<evidence type="ECO:0000256" key="3">
    <source>
        <dbReference type="ARBA" id="ARBA00022679"/>
    </source>
</evidence>
<dbReference type="PROSITE" id="PS50075">
    <property type="entry name" value="CARRIER"/>
    <property type="match status" value="1"/>
</dbReference>
<dbReference type="InterPro" id="IPR036291">
    <property type="entry name" value="NAD(P)-bd_dom_sf"/>
</dbReference>
<name>A0A1S1N0C4_9MYCO</name>
<dbReference type="InterPro" id="IPR016035">
    <property type="entry name" value="Acyl_Trfase/lysoPLipase"/>
</dbReference>
<keyword evidence="4" id="KW-0521">NADP</keyword>
<reference evidence="7 8" key="1">
    <citation type="submission" date="2016-10" db="EMBL/GenBank/DDBJ databases">
        <title>Genome sequence of Mycobacterium talmonii.</title>
        <authorList>
            <person name="Greninger A.L."/>
            <person name="Elliott B."/>
            <person name="Vasireddy S."/>
            <person name="Vasireddy R."/>
        </authorList>
    </citation>
    <scope>NUCLEOTIDE SEQUENCE [LARGE SCALE GENOMIC DNA]</scope>
    <source>
        <strain evidence="8">NE-TNMC-100812</strain>
    </source>
</reference>
<dbReference type="Pfam" id="PF00698">
    <property type="entry name" value="Acyl_transf_1"/>
    <property type="match status" value="1"/>
</dbReference>
<keyword evidence="5" id="KW-0511">Multifunctional enzyme</keyword>
<evidence type="ECO:0000259" key="6">
    <source>
        <dbReference type="PROSITE" id="PS50075"/>
    </source>
</evidence>
<dbReference type="Pfam" id="PF00550">
    <property type="entry name" value="PP-binding"/>
    <property type="match status" value="1"/>
</dbReference>
<protein>
    <recommendedName>
        <fullName evidence="6">Carrier domain-containing protein</fullName>
    </recommendedName>
</protein>
<proteinExistence type="predicted"/>
<dbReference type="Gene3D" id="3.40.50.720">
    <property type="entry name" value="NAD(P)-binding Rossmann-like Domain"/>
    <property type="match status" value="1"/>
</dbReference>
<dbReference type="GO" id="GO:0005886">
    <property type="term" value="C:plasma membrane"/>
    <property type="evidence" value="ECO:0007669"/>
    <property type="project" value="TreeGrafter"/>
</dbReference>
<accession>A0A1S1N0C4</accession>
<dbReference type="SUPFAM" id="SSF51735">
    <property type="entry name" value="NAD(P)-binding Rossmann-fold domains"/>
    <property type="match status" value="2"/>
</dbReference>
<keyword evidence="3" id="KW-0808">Transferase</keyword>
<dbReference type="InterPro" id="IPR014043">
    <property type="entry name" value="Acyl_transferase_dom"/>
</dbReference>
<keyword evidence="8" id="KW-1185">Reference proteome</keyword>
<comment type="caution">
    <text evidence="7">The sequence shown here is derived from an EMBL/GenBank/DDBJ whole genome shotgun (WGS) entry which is preliminary data.</text>
</comment>
<evidence type="ECO:0000256" key="1">
    <source>
        <dbReference type="ARBA" id="ARBA00022450"/>
    </source>
</evidence>
<dbReference type="EMBL" id="MLQM01000195">
    <property type="protein sequence ID" value="OHU94634.1"/>
    <property type="molecule type" value="Genomic_DNA"/>
</dbReference>
<feature type="domain" description="Carrier" evidence="6">
    <location>
        <begin position="664"/>
        <end position="739"/>
    </location>
</feature>
<evidence type="ECO:0000256" key="5">
    <source>
        <dbReference type="ARBA" id="ARBA00023268"/>
    </source>
</evidence>
<evidence type="ECO:0000313" key="7">
    <source>
        <dbReference type="EMBL" id="OHU94634.1"/>
    </source>
</evidence>
<dbReference type="SUPFAM" id="SSF52151">
    <property type="entry name" value="FabD/lysophospholipase-like"/>
    <property type="match status" value="1"/>
</dbReference>
<dbReference type="CDD" id="cd05274">
    <property type="entry name" value="KR_FAS_SDR_x"/>
    <property type="match status" value="1"/>
</dbReference>
<keyword evidence="2" id="KW-0597">Phosphoprotein</keyword>
<dbReference type="InterPro" id="IPR013968">
    <property type="entry name" value="PKS_KR"/>
</dbReference>
<dbReference type="Pfam" id="PF08659">
    <property type="entry name" value="KR"/>
    <property type="match status" value="1"/>
</dbReference>
<dbReference type="SMART" id="SM00822">
    <property type="entry name" value="PKS_KR"/>
    <property type="match status" value="1"/>
</dbReference>
<dbReference type="GO" id="GO:0071770">
    <property type="term" value="P:DIM/DIP cell wall layer assembly"/>
    <property type="evidence" value="ECO:0007669"/>
    <property type="project" value="TreeGrafter"/>
</dbReference>